<comment type="caution">
    <text evidence="2">The sequence shown here is derived from an EMBL/GenBank/DDBJ whole genome shotgun (WGS) entry which is preliminary data.</text>
</comment>
<reference evidence="2 3" key="1">
    <citation type="journal article" date="2020" name="IScience">
        <title>Genome Sequencing of the Endangered Kingdonia uniflora (Circaeasteraceae, Ranunculales) Reveals Potential Mechanisms of Evolutionary Specialization.</title>
        <authorList>
            <person name="Sun Y."/>
            <person name="Deng T."/>
            <person name="Zhang A."/>
            <person name="Moore M.J."/>
            <person name="Landis J.B."/>
            <person name="Lin N."/>
            <person name="Zhang H."/>
            <person name="Zhang X."/>
            <person name="Huang J."/>
            <person name="Zhang X."/>
            <person name="Sun H."/>
            <person name="Wang H."/>
        </authorList>
    </citation>
    <scope>NUCLEOTIDE SEQUENCE [LARGE SCALE GENOMIC DNA]</scope>
    <source>
        <strain evidence="2">TB1705</strain>
        <tissue evidence="2">Leaf</tissue>
    </source>
</reference>
<sequence>MLGTLPSKYLKWVSKTLRARDYEEWAKLADEVLQVPVYKDRLEWELAEKILTGDDCINKTCSTRNLVSDLLDFISSLWVGVMNSDRVDDEFQKIPDHLLIEIFIRVPNSNWAKISCVNKHWANIFQGETLWQAAIIKTWPRGTGSIPRGGSCRRIYTALYASKHVITKDHEIAENPEVVGNAYLLLKEQIEISTDPFPLEIIHGTIIDDFIACGKSRDKAHEMTSQIWLAVIDNMVENEHTFELLKRLVQEGDVFLPYPYSRSYKVQWRVFEKLLTDFRDCFVLKKYLGFASGIGLIIGVDANDYCGQITADFLRLGTTDCGV</sequence>
<dbReference type="InterPro" id="IPR001810">
    <property type="entry name" value="F-box_dom"/>
</dbReference>
<gene>
    <name evidence="2" type="ORF">GIB67_011181</name>
</gene>
<organism evidence="2 3">
    <name type="scientific">Kingdonia uniflora</name>
    <dbReference type="NCBI Taxonomy" id="39325"/>
    <lineage>
        <taxon>Eukaryota</taxon>
        <taxon>Viridiplantae</taxon>
        <taxon>Streptophyta</taxon>
        <taxon>Embryophyta</taxon>
        <taxon>Tracheophyta</taxon>
        <taxon>Spermatophyta</taxon>
        <taxon>Magnoliopsida</taxon>
        <taxon>Ranunculales</taxon>
        <taxon>Circaeasteraceae</taxon>
        <taxon>Kingdonia</taxon>
    </lineage>
</organism>
<proteinExistence type="predicted"/>
<dbReference type="EMBL" id="JACGCM010000088">
    <property type="protein sequence ID" value="KAF6176474.1"/>
    <property type="molecule type" value="Genomic_DNA"/>
</dbReference>
<dbReference type="PROSITE" id="PS50181">
    <property type="entry name" value="FBOX"/>
    <property type="match status" value="1"/>
</dbReference>
<dbReference type="SUPFAM" id="SSF81383">
    <property type="entry name" value="F-box domain"/>
    <property type="match status" value="1"/>
</dbReference>
<dbReference type="Pfam" id="PF00646">
    <property type="entry name" value="F-box"/>
    <property type="match status" value="1"/>
</dbReference>
<dbReference type="PANTHER" id="PTHR48155:SF1">
    <property type="entry name" value="F-BOX DOMAIN-CONTAINING PROTEIN"/>
    <property type="match status" value="1"/>
</dbReference>
<dbReference type="AlphaFoldDB" id="A0A7J7PBG1"/>
<dbReference type="Proteomes" id="UP000541444">
    <property type="component" value="Unassembled WGS sequence"/>
</dbReference>
<feature type="domain" description="F-box" evidence="1">
    <location>
        <begin position="88"/>
        <end position="134"/>
    </location>
</feature>
<evidence type="ECO:0000259" key="1">
    <source>
        <dbReference type="PROSITE" id="PS50181"/>
    </source>
</evidence>
<dbReference type="Gene3D" id="1.20.1280.50">
    <property type="match status" value="1"/>
</dbReference>
<name>A0A7J7PBG1_9MAGN</name>
<dbReference type="OrthoDB" id="1647530at2759"/>
<dbReference type="InterPro" id="IPR036047">
    <property type="entry name" value="F-box-like_dom_sf"/>
</dbReference>
<keyword evidence="3" id="KW-1185">Reference proteome</keyword>
<evidence type="ECO:0000313" key="2">
    <source>
        <dbReference type="EMBL" id="KAF6176474.1"/>
    </source>
</evidence>
<accession>A0A7J7PBG1</accession>
<protein>
    <recommendedName>
        <fullName evidence="1">F-box domain-containing protein</fullName>
    </recommendedName>
</protein>
<feature type="non-terminal residue" evidence="2">
    <location>
        <position position="1"/>
    </location>
</feature>
<evidence type="ECO:0000313" key="3">
    <source>
        <dbReference type="Proteomes" id="UP000541444"/>
    </source>
</evidence>
<dbReference type="PANTHER" id="PTHR48155">
    <property type="entry name" value="OS09G0497600 PROTEIN"/>
    <property type="match status" value="1"/>
</dbReference>